<feature type="transmembrane region" description="Helical" evidence="1">
    <location>
        <begin position="21"/>
        <end position="44"/>
    </location>
</feature>
<feature type="transmembrane region" description="Helical" evidence="1">
    <location>
        <begin position="365"/>
        <end position="384"/>
    </location>
</feature>
<evidence type="ECO:0000313" key="3">
    <source>
        <dbReference type="Proteomes" id="UP000004080"/>
    </source>
</evidence>
<dbReference type="AlphaFoldDB" id="I8UB53"/>
<dbReference type="PATRIC" id="fig|1196324.3.peg.3728"/>
<name>I8UB53_9BACL</name>
<dbReference type="GO" id="GO:0016020">
    <property type="term" value="C:membrane"/>
    <property type="evidence" value="ECO:0007669"/>
    <property type="project" value="InterPro"/>
</dbReference>
<dbReference type="EMBL" id="AKKV01000042">
    <property type="protein sequence ID" value="EIT84008.1"/>
    <property type="molecule type" value="Genomic_DNA"/>
</dbReference>
<feature type="transmembrane region" description="Helical" evidence="1">
    <location>
        <begin position="338"/>
        <end position="359"/>
    </location>
</feature>
<dbReference type="eggNOG" id="COG4473">
    <property type="taxonomic scope" value="Bacteria"/>
</dbReference>
<keyword evidence="1" id="KW-1133">Transmembrane helix</keyword>
<reference evidence="2 3" key="1">
    <citation type="journal article" date="2012" name="J. Bacteriol.">
        <title>Genome of Bacillus macauensis ZFHKF-1, a Long-Chain-Forming Bacterium.</title>
        <authorList>
            <person name="Cai L."/>
            <person name="Zhang T."/>
        </authorList>
    </citation>
    <scope>NUCLEOTIDE SEQUENCE [LARGE SCALE GENOMIC DNA]</scope>
    <source>
        <strain evidence="2 3">ZFHKF-1</strain>
    </source>
</reference>
<dbReference type="Proteomes" id="UP000004080">
    <property type="component" value="Unassembled WGS sequence"/>
</dbReference>
<feature type="transmembrane region" description="Helical" evidence="1">
    <location>
        <begin position="50"/>
        <end position="70"/>
    </location>
</feature>
<accession>I8UB53</accession>
<feature type="transmembrane region" description="Helical" evidence="1">
    <location>
        <begin position="129"/>
        <end position="149"/>
    </location>
</feature>
<proteinExistence type="predicted"/>
<dbReference type="Pfam" id="PF05975">
    <property type="entry name" value="EcsB"/>
    <property type="match status" value="1"/>
</dbReference>
<feature type="transmembrane region" description="Helical" evidence="1">
    <location>
        <begin position="185"/>
        <end position="202"/>
    </location>
</feature>
<dbReference type="InterPro" id="IPR010288">
    <property type="entry name" value="EcsB_ABC"/>
</dbReference>
<dbReference type="STRING" id="1196324.A374_18284"/>
<keyword evidence="3" id="KW-1185">Reference proteome</keyword>
<feature type="transmembrane region" description="Helical" evidence="1">
    <location>
        <begin position="161"/>
        <end position="179"/>
    </location>
</feature>
<comment type="caution">
    <text evidence="2">The sequence shown here is derived from an EMBL/GenBank/DDBJ whole genome shotgun (WGS) entry which is preliminary data.</text>
</comment>
<sequence>MNINTLWTSRVQEFYRKIFGYYSIIGANVIYFLLIISSVFIYYLHLFLQWIPPQIPVEAILSLFITLILLPAKVRTFIKRADIVFLLALEWKLQSYFIRSIVYSFVIDAIKLLSIVIIFISLFLQVATIHLFVLIFIVGIVFYNILMKWTEQWLENHVQYIFHRLIRVFSLYFMCYFALISEWIFGLILMGLCFIFLMYFIGKKRTVNWNWLISEEESALLRNYKFINNFMDVPNLRRSFRNRRLLAMIVKRCIPYSQSSTFLYLYSLLFVRYNDYFYLYLRLTVIGIFVNVVIPTSGWFFTFLIILATGFQILPLQHEIKQSVLLNPISTSQMNKSFLKVILVILYAQFFILYSVRLIHPSTATIYYLAIGILFVYLYVNFFVSKRVNVSRSAIKE</sequence>
<dbReference type="OrthoDB" id="2447941at2"/>
<evidence type="ECO:0000256" key="1">
    <source>
        <dbReference type="SAM" id="Phobius"/>
    </source>
</evidence>
<feature type="transmembrane region" description="Helical" evidence="1">
    <location>
        <begin position="101"/>
        <end position="123"/>
    </location>
</feature>
<dbReference type="RefSeq" id="WP_007203724.1">
    <property type="nucleotide sequence ID" value="NZ_AKKV01000042.1"/>
</dbReference>
<organism evidence="2 3">
    <name type="scientific">Fictibacillus macauensis ZFHKF-1</name>
    <dbReference type="NCBI Taxonomy" id="1196324"/>
    <lineage>
        <taxon>Bacteria</taxon>
        <taxon>Bacillati</taxon>
        <taxon>Bacillota</taxon>
        <taxon>Bacilli</taxon>
        <taxon>Bacillales</taxon>
        <taxon>Fictibacillaceae</taxon>
        <taxon>Fictibacillus</taxon>
    </lineage>
</organism>
<evidence type="ECO:0000313" key="2">
    <source>
        <dbReference type="EMBL" id="EIT84008.1"/>
    </source>
</evidence>
<dbReference type="PIRSF" id="PIRSF037259">
    <property type="entry name" value="EcsB_ABC"/>
    <property type="match status" value="1"/>
</dbReference>
<protein>
    <submittedName>
        <fullName evidence="2">ABC transporter permease EscB</fullName>
    </submittedName>
</protein>
<gene>
    <name evidence="2" type="ORF">A374_18284</name>
</gene>
<keyword evidence="1" id="KW-0472">Membrane</keyword>
<keyword evidence="1" id="KW-0812">Transmembrane</keyword>